<accession>A0A139IS84</accession>
<organism evidence="1 2">
    <name type="scientific">Pseudocercospora musae</name>
    <dbReference type="NCBI Taxonomy" id="113226"/>
    <lineage>
        <taxon>Eukaryota</taxon>
        <taxon>Fungi</taxon>
        <taxon>Dikarya</taxon>
        <taxon>Ascomycota</taxon>
        <taxon>Pezizomycotina</taxon>
        <taxon>Dothideomycetes</taxon>
        <taxon>Dothideomycetidae</taxon>
        <taxon>Mycosphaerellales</taxon>
        <taxon>Mycosphaerellaceae</taxon>
        <taxon>Pseudocercospora</taxon>
    </lineage>
</organism>
<protein>
    <submittedName>
        <fullName evidence="1">Uncharacterized protein</fullName>
    </submittedName>
</protein>
<evidence type="ECO:0000313" key="2">
    <source>
        <dbReference type="Proteomes" id="UP000073492"/>
    </source>
</evidence>
<dbReference type="AlphaFoldDB" id="A0A139IS84"/>
<dbReference type="EMBL" id="LFZO01000020">
    <property type="protein sequence ID" value="KXT17404.1"/>
    <property type="molecule type" value="Genomic_DNA"/>
</dbReference>
<dbReference type="Proteomes" id="UP000073492">
    <property type="component" value="Unassembled WGS sequence"/>
</dbReference>
<comment type="caution">
    <text evidence="1">The sequence shown here is derived from an EMBL/GenBank/DDBJ whole genome shotgun (WGS) entry which is preliminary data.</text>
</comment>
<reference evidence="1 2" key="1">
    <citation type="submission" date="2015-07" db="EMBL/GenBank/DDBJ databases">
        <title>Comparative genomics of the Sigatoka disease complex on banana suggests a link between parallel evolutionary changes in Pseudocercospora fijiensis and Pseudocercospora eumusae and increased virulence on the banana host.</title>
        <authorList>
            <person name="Chang T.-C."/>
            <person name="Salvucci A."/>
            <person name="Crous P.W."/>
            <person name="Stergiopoulos I."/>
        </authorList>
    </citation>
    <scope>NUCLEOTIDE SEQUENCE [LARGE SCALE GENOMIC DNA]</scope>
    <source>
        <strain evidence="1 2">CBS 116634</strain>
    </source>
</reference>
<evidence type="ECO:0000313" key="1">
    <source>
        <dbReference type="EMBL" id="KXT17404.1"/>
    </source>
</evidence>
<proteinExistence type="predicted"/>
<gene>
    <name evidence="1" type="ORF">AC579_5740</name>
</gene>
<sequence length="85" mass="10021">MVFNDVPVILDSDKGDPKKFVRLQEGASWNFGSRNTEKDDVVAYFQKQQINNCAMMPIDHQNIVTYWSVVRQMCCLQYLIDRYVR</sequence>
<keyword evidence="2" id="KW-1185">Reference proteome</keyword>
<name>A0A139IS84_9PEZI</name>